<dbReference type="InterPro" id="IPR010279">
    <property type="entry name" value="YqjD/ElaB"/>
</dbReference>
<accession>A0ABU3VHY5</accession>
<organism evidence="3 4">
    <name type="scientific">Sedimentitalea todarodis</name>
    <dbReference type="NCBI Taxonomy" id="1631240"/>
    <lineage>
        <taxon>Bacteria</taxon>
        <taxon>Pseudomonadati</taxon>
        <taxon>Pseudomonadota</taxon>
        <taxon>Alphaproteobacteria</taxon>
        <taxon>Rhodobacterales</taxon>
        <taxon>Paracoccaceae</taxon>
        <taxon>Sedimentitalea</taxon>
    </lineage>
</organism>
<reference evidence="4" key="1">
    <citation type="submission" date="2023-05" db="EMBL/GenBank/DDBJ databases">
        <title>Sedimentitalea sp. nov. JM2-8.</title>
        <authorList>
            <person name="Huang J."/>
        </authorList>
    </citation>
    <scope>NUCLEOTIDE SEQUENCE [LARGE SCALE GENOMIC DNA]</scope>
    <source>
        <strain evidence="4">KHS03</strain>
    </source>
</reference>
<feature type="transmembrane region" description="Helical" evidence="2">
    <location>
        <begin position="89"/>
        <end position="107"/>
    </location>
</feature>
<evidence type="ECO:0000313" key="4">
    <source>
        <dbReference type="Proteomes" id="UP001255416"/>
    </source>
</evidence>
<evidence type="ECO:0000256" key="1">
    <source>
        <dbReference type="SAM" id="Coils"/>
    </source>
</evidence>
<dbReference type="PANTHER" id="PTHR35893">
    <property type="entry name" value="INNER MEMBRANE PROTEIN-RELATED"/>
    <property type="match status" value="1"/>
</dbReference>
<name>A0ABU3VHY5_9RHOB</name>
<comment type="caution">
    <text evidence="3">The sequence shown here is derived from an EMBL/GenBank/DDBJ whole genome shotgun (WGS) entry which is preliminary data.</text>
</comment>
<dbReference type="PANTHER" id="PTHR35893:SF3">
    <property type="entry name" value="INNER MEMBRANE PROTEIN"/>
    <property type="match status" value="1"/>
</dbReference>
<sequence>MATTTSSGSRKAPTVGDLAKQIETLQKDIGELTGLMAEMGKAQAARLSDEAEAKAQKLRDKGEGAATAAQEQMEDLQAQANEFIRTQPATALGIAAGLGFLFGLLMTRR</sequence>
<dbReference type="RefSeq" id="WP_316779767.1">
    <property type="nucleotide sequence ID" value="NZ_JASMWN010000017.1"/>
</dbReference>
<evidence type="ECO:0000313" key="3">
    <source>
        <dbReference type="EMBL" id="MDU9005798.1"/>
    </source>
</evidence>
<protein>
    <submittedName>
        <fullName evidence="3">DUF883 domain-containing protein</fullName>
    </submittedName>
</protein>
<keyword evidence="2" id="KW-0472">Membrane</keyword>
<keyword evidence="4" id="KW-1185">Reference proteome</keyword>
<keyword evidence="1" id="KW-0175">Coiled coil</keyword>
<keyword evidence="2" id="KW-0812">Transmembrane</keyword>
<feature type="coiled-coil region" evidence="1">
    <location>
        <begin position="41"/>
        <end position="86"/>
    </location>
</feature>
<evidence type="ECO:0000256" key="2">
    <source>
        <dbReference type="SAM" id="Phobius"/>
    </source>
</evidence>
<keyword evidence="2" id="KW-1133">Transmembrane helix</keyword>
<dbReference type="EMBL" id="JASMWN010000017">
    <property type="protein sequence ID" value="MDU9005798.1"/>
    <property type="molecule type" value="Genomic_DNA"/>
</dbReference>
<dbReference type="Proteomes" id="UP001255416">
    <property type="component" value="Unassembled WGS sequence"/>
</dbReference>
<proteinExistence type="predicted"/>
<gene>
    <name evidence="3" type="ORF">QO231_18360</name>
</gene>